<evidence type="ECO:0000256" key="1">
    <source>
        <dbReference type="SAM" id="Phobius"/>
    </source>
</evidence>
<dbReference type="SUPFAM" id="SSF109998">
    <property type="entry name" value="Triger factor/SurA peptide-binding domain-like"/>
    <property type="match status" value="1"/>
</dbReference>
<keyword evidence="1" id="KW-0472">Membrane</keyword>
<sequence>MGRFCRYSESKHSSIKLNYKRIFLCYTFAMDKKEKTHNIEEEKVPEKSENIEIKLKKLEPVKFKEAAGFIGRELKKNRALVLALVVLALGALLYNNKSLFIAATVQGKPIYRWEIVKVLEAQLGEQALNNMIEKRLVQNEAAAKNIVVSEDEINIKIATIQDGIVQGGQTMEQFLEQNGMTETDFRDQVRHIALIEKLMQDKVTVSEEEVTQYIEENKENFPEITDDEQGRSLVRESLKQTKMSQEYYNYIAELKTTGNVNVLINY</sequence>
<dbReference type="PANTHER" id="PTHR47245">
    <property type="entry name" value="PEPTIDYLPROLYL ISOMERASE"/>
    <property type="match status" value="1"/>
</dbReference>
<evidence type="ECO:0000313" key="2">
    <source>
        <dbReference type="EMBL" id="HCQ40422.1"/>
    </source>
</evidence>
<proteinExistence type="predicted"/>
<dbReference type="EMBL" id="DQFB01000003">
    <property type="protein sequence ID" value="HCQ40422.1"/>
    <property type="molecule type" value="Genomic_DNA"/>
</dbReference>
<name>A0A656PN38_UNCKA</name>
<dbReference type="Proteomes" id="UP000262056">
    <property type="component" value="Unassembled WGS sequence"/>
</dbReference>
<accession>A0A656PN38</accession>
<protein>
    <recommendedName>
        <fullName evidence="4">SurA N-terminal domain-containing protein</fullName>
    </recommendedName>
</protein>
<evidence type="ECO:0000313" key="3">
    <source>
        <dbReference type="Proteomes" id="UP000262056"/>
    </source>
</evidence>
<keyword evidence="1" id="KW-0812">Transmembrane</keyword>
<dbReference type="AlphaFoldDB" id="A0A656PN38"/>
<dbReference type="InterPro" id="IPR050245">
    <property type="entry name" value="PrsA_foldase"/>
</dbReference>
<comment type="caution">
    <text evidence="2">The sequence shown here is derived from an EMBL/GenBank/DDBJ whole genome shotgun (WGS) entry which is preliminary data.</text>
</comment>
<dbReference type="Gene3D" id="1.10.4030.10">
    <property type="entry name" value="Porin chaperone SurA, peptide-binding domain"/>
    <property type="match status" value="1"/>
</dbReference>
<organism evidence="2 3">
    <name type="scientific">candidate division WWE3 bacterium</name>
    <dbReference type="NCBI Taxonomy" id="2053526"/>
    <lineage>
        <taxon>Bacteria</taxon>
        <taxon>Katanobacteria</taxon>
    </lineage>
</organism>
<dbReference type="InterPro" id="IPR027304">
    <property type="entry name" value="Trigger_fact/SurA_dom_sf"/>
</dbReference>
<evidence type="ECO:0008006" key="4">
    <source>
        <dbReference type="Google" id="ProtNLM"/>
    </source>
</evidence>
<dbReference type="Pfam" id="PF13624">
    <property type="entry name" value="SurA_N_3"/>
    <property type="match status" value="1"/>
</dbReference>
<dbReference type="PANTHER" id="PTHR47245:SF2">
    <property type="entry name" value="PEPTIDYL-PROLYL CIS-TRANS ISOMERASE HP_0175-RELATED"/>
    <property type="match status" value="1"/>
</dbReference>
<reference evidence="2 3" key="1">
    <citation type="journal article" date="2018" name="Nat. Biotechnol.">
        <title>A standardized bacterial taxonomy based on genome phylogeny substantially revises the tree of life.</title>
        <authorList>
            <person name="Parks D.H."/>
            <person name="Chuvochina M."/>
            <person name="Waite D.W."/>
            <person name="Rinke C."/>
            <person name="Skarshewski A."/>
            <person name="Chaumeil P.A."/>
            <person name="Hugenholtz P."/>
        </authorList>
    </citation>
    <scope>NUCLEOTIDE SEQUENCE [LARGE SCALE GENOMIC DNA]</scope>
    <source>
        <strain evidence="2">UBA12021</strain>
    </source>
</reference>
<feature type="transmembrane region" description="Helical" evidence="1">
    <location>
        <begin position="79"/>
        <end position="96"/>
    </location>
</feature>
<gene>
    <name evidence="2" type="ORF">DIU24_01775</name>
</gene>
<keyword evidence="1" id="KW-1133">Transmembrane helix</keyword>